<name>A0A0G2F8S9_9PEZI</name>
<comment type="caution">
    <text evidence="2">The sequence shown here is derived from an EMBL/GenBank/DDBJ whole genome shotgun (WGS) entry which is preliminary data.</text>
</comment>
<dbReference type="InterPro" id="IPR029058">
    <property type="entry name" value="AB_hydrolase_fold"/>
</dbReference>
<reference evidence="2 3" key="2">
    <citation type="submission" date="2015-05" db="EMBL/GenBank/DDBJ databases">
        <authorList>
            <person name="Morales-Cruz A."/>
            <person name="Amrine K.C."/>
            <person name="Cantu D."/>
        </authorList>
    </citation>
    <scope>NUCLEOTIDE SEQUENCE [LARGE SCALE GENOMIC DNA]</scope>
    <source>
        <strain evidence="2">DA912</strain>
    </source>
</reference>
<dbReference type="NCBIfam" id="TIGR00976">
    <property type="entry name" value="CocE_NonD"/>
    <property type="match status" value="1"/>
</dbReference>
<dbReference type="Proteomes" id="UP000034680">
    <property type="component" value="Unassembled WGS sequence"/>
</dbReference>
<evidence type="ECO:0000259" key="1">
    <source>
        <dbReference type="Pfam" id="PF02129"/>
    </source>
</evidence>
<reference evidence="2 3" key="1">
    <citation type="submission" date="2015-05" db="EMBL/GenBank/DDBJ databases">
        <title>Distinctive expansion of gene families associated with plant cell wall degradation and secondary metabolism in the genomes of grapevine trunk pathogens.</title>
        <authorList>
            <person name="Lawrence D.P."/>
            <person name="Travadon R."/>
            <person name="Rolshausen P.E."/>
            <person name="Baumgartner K."/>
        </authorList>
    </citation>
    <scope>NUCLEOTIDE SEQUENCE [LARGE SCALE GENOMIC DNA]</scope>
    <source>
        <strain evidence="2">DA912</strain>
    </source>
</reference>
<keyword evidence="3" id="KW-1185">Reference proteome</keyword>
<dbReference type="SUPFAM" id="SSF53474">
    <property type="entry name" value="alpha/beta-Hydrolases"/>
    <property type="match status" value="1"/>
</dbReference>
<dbReference type="Pfam" id="PF02129">
    <property type="entry name" value="Peptidase_S15"/>
    <property type="match status" value="1"/>
</dbReference>
<dbReference type="InterPro" id="IPR005674">
    <property type="entry name" value="CocE/Ser_esterase"/>
</dbReference>
<dbReference type="AlphaFoldDB" id="A0A0G2F8S9"/>
<evidence type="ECO:0000313" key="2">
    <source>
        <dbReference type="EMBL" id="KKY30609.1"/>
    </source>
</evidence>
<dbReference type="GO" id="GO:0016787">
    <property type="term" value="F:hydrolase activity"/>
    <property type="evidence" value="ECO:0007669"/>
    <property type="project" value="InterPro"/>
</dbReference>
<protein>
    <submittedName>
        <fullName evidence="2">Putative x-pro dipeptidyl-peptidase c-terminal non-catalytic domain-containing protein</fullName>
    </submittedName>
</protein>
<organism evidence="2 3">
    <name type="scientific">Diaporthe ampelina</name>
    <dbReference type="NCBI Taxonomy" id="1214573"/>
    <lineage>
        <taxon>Eukaryota</taxon>
        <taxon>Fungi</taxon>
        <taxon>Dikarya</taxon>
        <taxon>Ascomycota</taxon>
        <taxon>Pezizomycotina</taxon>
        <taxon>Sordariomycetes</taxon>
        <taxon>Sordariomycetidae</taxon>
        <taxon>Diaporthales</taxon>
        <taxon>Diaporthaceae</taxon>
        <taxon>Diaporthe</taxon>
    </lineage>
</organism>
<dbReference type="PANTHER" id="PTHR43056">
    <property type="entry name" value="PEPTIDASE S9 PROLYL OLIGOPEPTIDASE"/>
    <property type="match status" value="1"/>
</dbReference>
<gene>
    <name evidence="2" type="ORF">UCDDA912_g09467</name>
</gene>
<feature type="domain" description="Xaa-Pro dipeptidyl-peptidase-like" evidence="1">
    <location>
        <begin position="22"/>
        <end position="136"/>
    </location>
</feature>
<dbReference type="InterPro" id="IPR000383">
    <property type="entry name" value="Xaa-Pro-like_dom"/>
</dbReference>
<sequence>MTVWHTYVRRGELSGLEESEGLDPAVCCPHGYALISVEMRGSGTGDGPVITGTQEEENGFDVTEAVAKMTWCNGNFGMAGNSYLAISPWFIASTRPPSLKAITPWEGASDLYREQFCRGGWFSMSNFDLISKETLRGPPNSRVEDFAEMCPRSPIINAFRNDKRVDLSKIESPAYIWGRDVSNLHNLGGIRAWMRSFIPRSGFGGALAKSGSKLYSYLEAH</sequence>
<dbReference type="EMBL" id="LCUC01000464">
    <property type="protein sequence ID" value="KKY30609.1"/>
    <property type="molecule type" value="Genomic_DNA"/>
</dbReference>
<dbReference type="STRING" id="1214573.A0A0G2F8S9"/>
<evidence type="ECO:0000313" key="3">
    <source>
        <dbReference type="Proteomes" id="UP000034680"/>
    </source>
</evidence>
<dbReference type="OrthoDB" id="2578740at2759"/>
<proteinExistence type="predicted"/>
<dbReference type="PANTHER" id="PTHR43056:SF10">
    <property type="entry name" value="COCE_NOND FAMILY, PUTATIVE (AFU_ORTHOLOGUE AFUA_7G00600)-RELATED"/>
    <property type="match status" value="1"/>
</dbReference>
<dbReference type="InterPro" id="IPR050585">
    <property type="entry name" value="Xaa-Pro_dipeptidyl-ppase/CocE"/>
</dbReference>
<accession>A0A0G2F8S9</accession>
<dbReference type="Gene3D" id="3.40.50.1820">
    <property type="entry name" value="alpha/beta hydrolase"/>
    <property type="match status" value="1"/>
</dbReference>